<protein>
    <submittedName>
        <fullName evidence="1">Uncharacterized protein</fullName>
    </submittedName>
</protein>
<reference evidence="1 2" key="1">
    <citation type="journal article" date="2010" name="Science">
        <title>Genomic comparison of the ants Camponotus floridanus and Harpegnathos saltator.</title>
        <authorList>
            <person name="Bonasio R."/>
            <person name="Zhang G."/>
            <person name="Ye C."/>
            <person name="Mutti N.S."/>
            <person name="Fang X."/>
            <person name="Qin N."/>
            <person name="Donahue G."/>
            <person name="Yang P."/>
            <person name="Li Q."/>
            <person name="Li C."/>
            <person name="Zhang P."/>
            <person name="Huang Z."/>
            <person name="Berger S.L."/>
            <person name="Reinberg D."/>
            <person name="Wang J."/>
            <person name="Liebig J."/>
        </authorList>
    </citation>
    <scope>NUCLEOTIDE SEQUENCE [LARGE SCALE GENOMIC DNA]</scope>
    <source>
        <strain evidence="2">C129</strain>
    </source>
</reference>
<name>E2ARL4_CAMFO</name>
<dbReference type="AlphaFoldDB" id="E2ARL4"/>
<accession>E2ARL4</accession>
<organism evidence="2">
    <name type="scientific">Camponotus floridanus</name>
    <name type="common">Florida carpenter ant</name>
    <dbReference type="NCBI Taxonomy" id="104421"/>
    <lineage>
        <taxon>Eukaryota</taxon>
        <taxon>Metazoa</taxon>
        <taxon>Ecdysozoa</taxon>
        <taxon>Arthropoda</taxon>
        <taxon>Hexapoda</taxon>
        <taxon>Insecta</taxon>
        <taxon>Pterygota</taxon>
        <taxon>Neoptera</taxon>
        <taxon>Endopterygota</taxon>
        <taxon>Hymenoptera</taxon>
        <taxon>Apocrita</taxon>
        <taxon>Aculeata</taxon>
        <taxon>Formicoidea</taxon>
        <taxon>Formicidae</taxon>
        <taxon>Formicinae</taxon>
        <taxon>Camponotus</taxon>
    </lineage>
</organism>
<sequence>MPCFQKSALDPEIFGLRDLLKTLEPLGAVGGFRLTQCLISVSLSGLMNLRITPGDNEDTYDSIFAIVSRAVIVAPIATAL</sequence>
<gene>
    <name evidence="1" type="ORF">EAG_03018</name>
</gene>
<evidence type="ECO:0000313" key="1">
    <source>
        <dbReference type="EMBL" id="EFN63922.1"/>
    </source>
</evidence>
<dbReference type="EMBL" id="GL442153">
    <property type="protein sequence ID" value="EFN63922.1"/>
    <property type="molecule type" value="Genomic_DNA"/>
</dbReference>
<dbReference type="InParanoid" id="E2ARL4"/>
<keyword evidence="2" id="KW-1185">Reference proteome</keyword>
<evidence type="ECO:0000313" key="2">
    <source>
        <dbReference type="Proteomes" id="UP000000311"/>
    </source>
</evidence>
<dbReference type="Proteomes" id="UP000000311">
    <property type="component" value="Unassembled WGS sequence"/>
</dbReference>
<proteinExistence type="predicted"/>